<dbReference type="Pfam" id="PF08447">
    <property type="entry name" value="PAS_3"/>
    <property type="match status" value="1"/>
</dbReference>
<dbReference type="InterPro" id="IPR003661">
    <property type="entry name" value="HisK_dim/P_dom"/>
</dbReference>
<dbReference type="Pfam" id="PF13185">
    <property type="entry name" value="GAF_2"/>
    <property type="match status" value="1"/>
</dbReference>
<dbReference type="EMBL" id="BAABHD010000032">
    <property type="protein sequence ID" value="GAA4460680.1"/>
    <property type="molecule type" value="Genomic_DNA"/>
</dbReference>
<keyword evidence="3" id="KW-0597">Phosphoprotein</keyword>
<dbReference type="Pfam" id="PF08448">
    <property type="entry name" value="PAS_4"/>
    <property type="match status" value="1"/>
</dbReference>
<dbReference type="Gene3D" id="3.30.450.40">
    <property type="match status" value="1"/>
</dbReference>
<dbReference type="SMART" id="SM00091">
    <property type="entry name" value="PAS"/>
    <property type="match status" value="3"/>
</dbReference>
<reference evidence="11" key="1">
    <citation type="journal article" date="2019" name="Int. J. Syst. Evol. Microbiol.">
        <title>The Global Catalogue of Microorganisms (GCM) 10K type strain sequencing project: providing services to taxonomists for standard genome sequencing and annotation.</title>
        <authorList>
            <consortium name="The Broad Institute Genomics Platform"/>
            <consortium name="The Broad Institute Genome Sequencing Center for Infectious Disease"/>
            <person name="Wu L."/>
            <person name="Ma J."/>
        </authorList>
    </citation>
    <scope>NUCLEOTIDE SEQUENCE [LARGE SCALE GENOMIC DNA]</scope>
    <source>
        <strain evidence="11">JCM 17927</strain>
    </source>
</reference>
<dbReference type="PROSITE" id="PS50112">
    <property type="entry name" value="PAS"/>
    <property type="match status" value="3"/>
</dbReference>
<dbReference type="Gene3D" id="3.30.565.10">
    <property type="entry name" value="Histidine kinase-like ATPase, C-terminal domain"/>
    <property type="match status" value="1"/>
</dbReference>
<dbReference type="SUPFAM" id="SSF55785">
    <property type="entry name" value="PYP-like sensor domain (PAS domain)"/>
    <property type="match status" value="3"/>
</dbReference>
<dbReference type="InterPro" id="IPR005467">
    <property type="entry name" value="His_kinase_dom"/>
</dbReference>
<dbReference type="Gene3D" id="1.10.287.130">
    <property type="match status" value="1"/>
</dbReference>
<dbReference type="InterPro" id="IPR036097">
    <property type="entry name" value="HisK_dim/P_sf"/>
</dbReference>
<feature type="domain" description="PAS" evidence="8">
    <location>
        <begin position="187"/>
        <end position="267"/>
    </location>
</feature>
<feature type="domain" description="Histidine kinase" evidence="7">
    <location>
        <begin position="596"/>
        <end position="822"/>
    </location>
</feature>
<feature type="domain" description="PAC" evidence="9">
    <location>
        <begin position="512"/>
        <end position="563"/>
    </location>
</feature>
<dbReference type="SMART" id="SM00065">
    <property type="entry name" value="GAF"/>
    <property type="match status" value="1"/>
</dbReference>
<dbReference type="InterPro" id="IPR003018">
    <property type="entry name" value="GAF"/>
</dbReference>
<dbReference type="RefSeq" id="WP_345245533.1">
    <property type="nucleotide sequence ID" value="NZ_BAABHD010000032.1"/>
</dbReference>
<dbReference type="InterPro" id="IPR036890">
    <property type="entry name" value="HATPase_C_sf"/>
</dbReference>
<dbReference type="InterPro" id="IPR029016">
    <property type="entry name" value="GAF-like_dom_sf"/>
</dbReference>
<dbReference type="PROSITE" id="PS50109">
    <property type="entry name" value="HIS_KIN"/>
    <property type="match status" value="1"/>
</dbReference>
<evidence type="ECO:0000256" key="4">
    <source>
        <dbReference type="ARBA" id="ARBA00022679"/>
    </source>
</evidence>
<feature type="domain" description="PAS" evidence="8">
    <location>
        <begin position="307"/>
        <end position="378"/>
    </location>
</feature>
<dbReference type="PANTHER" id="PTHR43304">
    <property type="entry name" value="PHYTOCHROME-LIKE PROTEIN CPH1"/>
    <property type="match status" value="1"/>
</dbReference>
<gene>
    <name evidence="10" type="ORF">GCM10023189_36170</name>
</gene>
<evidence type="ECO:0000259" key="7">
    <source>
        <dbReference type="PROSITE" id="PS50109"/>
    </source>
</evidence>
<dbReference type="InterPro" id="IPR052162">
    <property type="entry name" value="Sensor_kinase/Photoreceptor"/>
</dbReference>
<dbReference type="InterPro" id="IPR000700">
    <property type="entry name" value="PAS-assoc_C"/>
</dbReference>
<dbReference type="SUPFAM" id="SSF47384">
    <property type="entry name" value="Homodimeric domain of signal transducing histidine kinase"/>
    <property type="match status" value="1"/>
</dbReference>
<dbReference type="Pfam" id="PF13426">
    <property type="entry name" value="PAS_9"/>
    <property type="match status" value="1"/>
</dbReference>
<name>A0ABP8N3K0_9BACT</name>
<dbReference type="InterPro" id="IPR001610">
    <property type="entry name" value="PAC"/>
</dbReference>
<dbReference type="CDD" id="cd00082">
    <property type="entry name" value="HisKA"/>
    <property type="match status" value="1"/>
</dbReference>
<dbReference type="InterPro" id="IPR000014">
    <property type="entry name" value="PAS"/>
</dbReference>
<dbReference type="PRINTS" id="PR00344">
    <property type="entry name" value="BCTRLSENSOR"/>
</dbReference>
<sequence>MRTKTVFELLYEASKVITSEIELQNVVQKVTDIATELTGAQFGAFFYNVTNQNGESFVLYTISGVAKEAFSKFPMPRNTKIFEPTFTATGTVRYDDVTQQPHYGKNPPHHGMPRGHLPVRSYLAVPVVSPFTKEAIGGLFFGHPQPGQFTEESEKLVEGIAVQAAIAITNARLFEQQRFSEAKLKEQREQYKSIFNAITDSAIIYDEDGTIVEANPTASQLYGYQYEELIGLNASLFFKTPTDFQALKEIALSGREYAGVHERIRQDGSLIWVEFKGIRFIYKDKPHVLSVSREALRQDRTKEAMQNAESLAHIITSVSPVTLWMTDRDGQIIYINQTWVDWVGGSMKSHLGEGWLSAVLPEDKERTQQTFEQDFQNRRLFAMEFRIRRKNGEIRWCLSNGSPYYNEGGKFGGYAGSISDTTERKAAEQKLASQNTLINTITNNTQQALLLMNEKQVCTYMNPAAEQMTGFRMEEVRDKPLHYYIHHTHPDGSHFPIEDCLIDRALPTKAQTKGEEVFVHKDGHFYPVAFTASPIVENGVPIGTVIEVRDTTEEKRMEEALRSKEKQAMLLLEQKVDERTRALEQKNKELEQFAYVSHHDLKEPIRKIMLFTEMIKDDSFEQLTEASRHRLDRVIDASQRMSTALKDILDYASLAKAESFTRVNLNDVLKAVEQDLELLIAEKGATLSIGWLPTIEAAPQQMHQLFYNLLNNALKFAKPDLPPVVTISSQDLSWEQINRRDGLDSRRRYWQITVADNGIGFSEENAEKIFVMFQRLHTRKVYSGTGIGLSLARKVVLNHGGTIWAEGKEGEGACFRVLLPAE</sequence>
<dbReference type="Pfam" id="PF02518">
    <property type="entry name" value="HATPase_c"/>
    <property type="match status" value="1"/>
</dbReference>
<dbReference type="PANTHER" id="PTHR43304:SF1">
    <property type="entry name" value="PAC DOMAIN-CONTAINING PROTEIN"/>
    <property type="match status" value="1"/>
</dbReference>
<feature type="coiled-coil region" evidence="6">
    <location>
        <begin position="554"/>
        <end position="589"/>
    </location>
</feature>
<dbReference type="GO" id="GO:0016301">
    <property type="term" value="F:kinase activity"/>
    <property type="evidence" value="ECO:0007669"/>
    <property type="project" value="UniProtKB-KW"/>
</dbReference>
<dbReference type="InterPro" id="IPR003594">
    <property type="entry name" value="HATPase_dom"/>
</dbReference>
<comment type="catalytic activity">
    <reaction evidence="1">
        <text>ATP + protein L-histidine = ADP + protein N-phospho-L-histidine.</text>
        <dbReference type="EC" id="2.7.13.3"/>
    </reaction>
</comment>
<dbReference type="SMART" id="SM00387">
    <property type="entry name" value="HATPase_c"/>
    <property type="match status" value="1"/>
</dbReference>
<feature type="domain" description="PAS" evidence="8">
    <location>
        <begin position="434"/>
        <end position="491"/>
    </location>
</feature>
<evidence type="ECO:0000313" key="11">
    <source>
        <dbReference type="Proteomes" id="UP001501175"/>
    </source>
</evidence>
<evidence type="ECO:0000259" key="9">
    <source>
        <dbReference type="PROSITE" id="PS50113"/>
    </source>
</evidence>
<dbReference type="SUPFAM" id="SSF55781">
    <property type="entry name" value="GAF domain-like"/>
    <property type="match status" value="1"/>
</dbReference>
<dbReference type="Pfam" id="PF00512">
    <property type="entry name" value="HisKA"/>
    <property type="match status" value="1"/>
</dbReference>
<keyword evidence="4" id="KW-0808">Transferase</keyword>
<dbReference type="SUPFAM" id="SSF55874">
    <property type="entry name" value="ATPase domain of HSP90 chaperone/DNA topoisomerase II/histidine kinase"/>
    <property type="match status" value="1"/>
</dbReference>
<evidence type="ECO:0000256" key="1">
    <source>
        <dbReference type="ARBA" id="ARBA00000085"/>
    </source>
</evidence>
<dbReference type="SMART" id="SM00388">
    <property type="entry name" value="HisKA"/>
    <property type="match status" value="1"/>
</dbReference>
<evidence type="ECO:0000256" key="5">
    <source>
        <dbReference type="ARBA" id="ARBA00022777"/>
    </source>
</evidence>
<dbReference type="InterPro" id="IPR013656">
    <property type="entry name" value="PAS_4"/>
</dbReference>
<keyword evidence="6" id="KW-0175">Coiled coil</keyword>
<dbReference type="Proteomes" id="UP001501175">
    <property type="component" value="Unassembled WGS sequence"/>
</dbReference>
<dbReference type="InterPro" id="IPR013655">
    <property type="entry name" value="PAS_fold_3"/>
</dbReference>
<evidence type="ECO:0000259" key="8">
    <source>
        <dbReference type="PROSITE" id="PS50112"/>
    </source>
</evidence>
<feature type="domain" description="PAC" evidence="9">
    <location>
        <begin position="381"/>
        <end position="433"/>
    </location>
</feature>
<dbReference type="InterPro" id="IPR035965">
    <property type="entry name" value="PAS-like_dom_sf"/>
</dbReference>
<proteinExistence type="predicted"/>
<protein>
    <recommendedName>
        <fullName evidence="2">histidine kinase</fullName>
        <ecNumber evidence="2">2.7.13.3</ecNumber>
    </recommendedName>
</protein>
<dbReference type="InterPro" id="IPR004358">
    <property type="entry name" value="Sig_transdc_His_kin-like_C"/>
</dbReference>
<dbReference type="CDD" id="cd00130">
    <property type="entry name" value="PAS"/>
    <property type="match status" value="3"/>
</dbReference>
<keyword evidence="5 10" id="KW-0418">Kinase</keyword>
<evidence type="ECO:0000256" key="3">
    <source>
        <dbReference type="ARBA" id="ARBA00022553"/>
    </source>
</evidence>
<evidence type="ECO:0000256" key="2">
    <source>
        <dbReference type="ARBA" id="ARBA00012438"/>
    </source>
</evidence>
<dbReference type="NCBIfam" id="TIGR00229">
    <property type="entry name" value="sensory_box"/>
    <property type="match status" value="3"/>
</dbReference>
<accession>A0ABP8N3K0</accession>
<keyword evidence="11" id="KW-1185">Reference proteome</keyword>
<dbReference type="EC" id="2.7.13.3" evidence="2"/>
<evidence type="ECO:0000256" key="6">
    <source>
        <dbReference type="SAM" id="Coils"/>
    </source>
</evidence>
<comment type="caution">
    <text evidence="10">The sequence shown here is derived from an EMBL/GenBank/DDBJ whole genome shotgun (WGS) entry which is preliminary data.</text>
</comment>
<dbReference type="Gene3D" id="3.30.450.20">
    <property type="entry name" value="PAS domain"/>
    <property type="match status" value="3"/>
</dbReference>
<organism evidence="10 11">
    <name type="scientific">Nibrella saemangeumensis</name>
    <dbReference type="NCBI Taxonomy" id="1084526"/>
    <lineage>
        <taxon>Bacteria</taxon>
        <taxon>Pseudomonadati</taxon>
        <taxon>Bacteroidota</taxon>
        <taxon>Cytophagia</taxon>
        <taxon>Cytophagales</taxon>
        <taxon>Spirosomataceae</taxon>
        <taxon>Nibrella</taxon>
    </lineage>
</organism>
<evidence type="ECO:0000313" key="10">
    <source>
        <dbReference type="EMBL" id="GAA4460680.1"/>
    </source>
</evidence>
<dbReference type="PROSITE" id="PS50113">
    <property type="entry name" value="PAC"/>
    <property type="match status" value="2"/>
</dbReference>
<dbReference type="SMART" id="SM00086">
    <property type="entry name" value="PAC"/>
    <property type="match status" value="3"/>
</dbReference>